<feature type="region of interest" description="Disordered" evidence="1">
    <location>
        <begin position="21"/>
        <end position="46"/>
    </location>
</feature>
<dbReference type="EMBL" id="CADCXV010001276">
    <property type="protein sequence ID" value="CAB0043176.1"/>
    <property type="molecule type" value="Genomic_DNA"/>
</dbReference>
<dbReference type="Proteomes" id="UP000479190">
    <property type="component" value="Unassembled WGS sequence"/>
</dbReference>
<keyword evidence="3" id="KW-1185">Reference proteome</keyword>
<name>A0A6H5J0P9_9HYME</name>
<gene>
    <name evidence="2" type="ORF">TBRA_LOCUS14764</name>
</gene>
<organism evidence="2 3">
    <name type="scientific">Trichogramma brassicae</name>
    <dbReference type="NCBI Taxonomy" id="86971"/>
    <lineage>
        <taxon>Eukaryota</taxon>
        <taxon>Metazoa</taxon>
        <taxon>Ecdysozoa</taxon>
        <taxon>Arthropoda</taxon>
        <taxon>Hexapoda</taxon>
        <taxon>Insecta</taxon>
        <taxon>Pterygota</taxon>
        <taxon>Neoptera</taxon>
        <taxon>Endopterygota</taxon>
        <taxon>Hymenoptera</taxon>
        <taxon>Apocrita</taxon>
        <taxon>Proctotrupomorpha</taxon>
        <taxon>Chalcidoidea</taxon>
        <taxon>Trichogrammatidae</taxon>
        <taxon>Trichogramma</taxon>
    </lineage>
</organism>
<dbReference type="AlphaFoldDB" id="A0A6H5J0P9"/>
<feature type="compositionally biased region" description="Basic residues" evidence="1">
    <location>
        <begin position="250"/>
        <end position="260"/>
    </location>
</feature>
<accession>A0A6H5J0P9</accession>
<evidence type="ECO:0000256" key="1">
    <source>
        <dbReference type="SAM" id="MobiDB-lite"/>
    </source>
</evidence>
<sequence>MTTSIQVTIRNTVIEIITAQSQHTHTHHTHTNTHTHTYTTHTPHHLGGATETQAYWRQAEASIHRRACLRIISGRPQSIVRGHLRLAIYSTAGHCSQTSRTRLYYRRHDDGGLVETTSARRRSERWQALWDQSTKVDGRTGLIQDIKGWVERRHGEMSYHLTQFLSGHGYSNIRPALDNNTTPAHGARSALTQPKNVEHVFFHCTRFEHEREEAQMRLTERIEPDNIVRFHAERPGKLECGLHPCEGSRHKTKPRCRRAPRTRDDDNKSTRWQLKGGWGPH</sequence>
<feature type="compositionally biased region" description="Basic residues" evidence="1">
    <location>
        <begin position="24"/>
        <end position="33"/>
    </location>
</feature>
<proteinExistence type="predicted"/>
<feature type="region of interest" description="Disordered" evidence="1">
    <location>
        <begin position="246"/>
        <end position="281"/>
    </location>
</feature>
<protein>
    <submittedName>
        <fullName evidence="2">Uncharacterized protein</fullName>
    </submittedName>
</protein>
<evidence type="ECO:0000313" key="2">
    <source>
        <dbReference type="EMBL" id="CAB0043176.1"/>
    </source>
</evidence>
<reference evidence="2 3" key="1">
    <citation type="submission" date="2020-02" db="EMBL/GenBank/DDBJ databases">
        <authorList>
            <person name="Ferguson B K."/>
        </authorList>
    </citation>
    <scope>NUCLEOTIDE SEQUENCE [LARGE SCALE GENOMIC DNA]</scope>
</reference>
<evidence type="ECO:0000313" key="3">
    <source>
        <dbReference type="Proteomes" id="UP000479190"/>
    </source>
</evidence>